<evidence type="ECO:0000259" key="12">
    <source>
        <dbReference type="PROSITE" id="PS50804"/>
    </source>
</evidence>
<gene>
    <name evidence="13" type="primary">Zscan10</name>
</gene>
<evidence type="ECO:0000256" key="3">
    <source>
        <dbReference type="ARBA" id="ARBA00022737"/>
    </source>
</evidence>
<dbReference type="Pfam" id="PF00096">
    <property type="entry name" value="zf-C2H2"/>
    <property type="match status" value="3"/>
</dbReference>
<dbReference type="GO" id="GO:0000978">
    <property type="term" value="F:RNA polymerase II cis-regulatory region sequence-specific DNA binding"/>
    <property type="evidence" value="ECO:0007669"/>
    <property type="project" value="TreeGrafter"/>
</dbReference>
<dbReference type="SUPFAM" id="SSF47353">
    <property type="entry name" value="Retrovirus capsid dimerization domain-like"/>
    <property type="match status" value="1"/>
</dbReference>
<dbReference type="Gene3D" id="1.10.4020.10">
    <property type="entry name" value="DNA breaking-rejoining enzymes"/>
    <property type="match status" value="1"/>
</dbReference>
<feature type="domain" description="C2H2-type" evidence="11">
    <location>
        <begin position="465"/>
        <end position="492"/>
    </location>
</feature>
<dbReference type="FunFam" id="3.30.160.60:FF:001049">
    <property type="entry name" value="zinc finger protein 319"/>
    <property type="match status" value="1"/>
</dbReference>
<dbReference type="OMA" id="IKPAFLC"/>
<dbReference type="PROSITE" id="PS00028">
    <property type="entry name" value="ZINC_FINGER_C2H2_1"/>
    <property type="match status" value="5"/>
</dbReference>
<feature type="domain" description="C2H2-type" evidence="11">
    <location>
        <begin position="389"/>
        <end position="416"/>
    </location>
</feature>
<evidence type="ECO:0000256" key="2">
    <source>
        <dbReference type="ARBA" id="ARBA00022723"/>
    </source>
</evidence>
<feature type="compositionally biased region" description="Polar residues" evidence="10">
    <location>
        <begin position="210"/>
        <end position="230"/>
    </location>
</feature>
<dbReference type="FunFam" id="1.10.4020.10:FF:000001">
    <property type="entry name" value="zinc finger protein 263 isoform X1"/>
    <property type="match status" value="1"/>
</dbReference>
<dbReference type="PANTHER" id="PTHR24388:SF104">
    <property type="entry name" value="AT-RICH BINDING PROTEIN-RELATED"/>
    <property type="match status" value="1"/>
</dbReference>
<keyword evidence="5" id="KW-0862">Zinc</keyword>
<evidence type="ECO:0000259" key="11">
    <source>
        <dbReference type="PROSITE" id="PS50157"/>
    </source>
</evidence>
<organism evidence="13 14">
    <name type="scientific">Jaculus jaculus</name>
    <name type="common">Lesser Egyptian jerboa</name>
    <dbReference type="NCBI Taxonomy" id="51337"/>
    <lineage>
        <taxon>Eukaryota</taxon>
        <taxon>Metazoa</taxon>
        <taxon>Chordata</taxon>
        <taxon>Craniata</taxon>
        <taxon>Vertebrata</taxon>
        <taxon>Euteleostomi</taxon>
        <taxon>Mammalia</taxon>
        <taxon>Eutheria</taxon>
        <taxon>Euarchontoglires</taxon>
        <taxon>Glires</taxon>
        <taxon>Rodentia</taxon>
        <taxon>Myomorpha</taxon>
        <taxon>Dipodoidea</taxon>
        <taxon>Dipodidae</taxon>
        <taxon>Dipodinae</taxon>
        <taxon>Jaculus</taxon>
    </lineage>
</organism>
<feature type="compositionally biased region" description="Basic and acidic residues" evidence="10">
    <location>
        <begin position="30"/>
        <end position="39"/>
    </location>
</feature>
<sequence>MPAQPVPGAQEQEQLGAVKLEEEEGAGQETLRRSEARPRPEVAHQLFRCFQYQEDMGPRASLSRLRELCSHWLQPSLHTKQQILELLVLEQFLSVLPPHLLGRLQGQVLRDGEEVVLLLEGVPRDTSHAGPLDFSFSAAKNCPVADTTLEKCEGPSQGPSHSPKRELPSQEPPVLNPLNELPPSQPAPTRTAEPRQWRFDPSSRQLLNAEPQKTFQNLQESKSQGSSWLEENSRDQELAAVLESLTFEDVSEKTAWPVHPLGLGSKIADREKLKLEEPTEAAWPTIVSVESRADTPRVPGEPLQEGSGADGGENPPESSEAPKEKVAAGAQFICTECGVSFQQLSRLQAHQLRSHPNSRSFVCMCCGKRFGRSSILKLHLRTHTGERPHACHLCSQRFRQRSHLAKHLQTHSSEPAFRCAECGQGFQRRPSLVQHLLEHAQAQKDAGAPEGPSAAAPPPGDATTVLCSHCGLTFQSRSSLKRHLRTHGKAKKHRSSPQDPGG</sequence>
<dbReference type="GO" id="GO:0000981">
    <property type="term" value="F:DNA-binding transcription factor activity, RNA polymerase II-specific"/>
    <property type="evidence" value="ECO:0007669"/>
    <property type="project" value="TreeGrafter"/>
</dbReference>
<proteinExistence type="predicted"/>
<dbReference type="FunFam" id="3.30.160.60:FF:000145">
    <property type="entry name" value="Zinc finger protein 574"/>
    <property type="match status" value="1"/>
</dbReference>
<dbReference type="GO" id="GO:0005634">
    <property type="term" value="C:nucleus"/>
    <property type="evidence" value="ECO:0007669"/>
    <property type="project" value="UniProtKB-SubCell"/>
</dbReference>
<evidence type="ECO:0000256" key="4">
    <source>
        <dbReference type="ARBA" id="ARBA00022771"/>
    </source>
</evidence>
<dbReference type="SMART" id="SM00431">
    <property type="entry name" value="SCAN"/>
    <property type="match status" value="1"/>
</dbReference>
<feature type="compositionally biased region" description="Basic residues" evidence="10">
    <location>
        <begin position="479"/>
        <end position="495"/>
    </location>
</feature>
<dbReference type="Gene3D" id="3.30.160.60">
    <property type="entry name" value="Classic Zinc Finger"/>
    <property type="match status" value="4"/>
</dbReference>
<dbReference type="InterPro" id="IPR003309">
    <property type="entry name" value="SCAN_dom"/>
</dbReference>
<reference evidence="13" key="1">
    <citation type="submission" date="2025-08" db="UniProtKB">
        <authorList>
            <consortium name="Ensembl"/>
        </authorList>
    </citation>
    <scope>IDENTIFICATION</scope>
</reference>
<dbReference type="InterPro" id="IPR036236">
    <property type="entry name" value="Znf_C2H2_sf"/>
</dbReference>
<dbReference type="Pfam" id="PF02023">
    <property type="entry name" value="SCAN"/>
    <property type="match status" value="1"/>
</dbReference>
<dbReference type="InterPro" id="IPR013087">
    <property type="entry name" value="Znf_C2H2_type"/>
</dbReference>
<dbReference type="InterPro" id="IPR050527">
    <property type="entry name" value="Snail/Krueppel_Znf"/>
</dbReference>
<evidence type="ECO:0000313" key="14">
    <source>
        <dbReference type="Proteomes" id="UP000694385"/>
    </source>
</evidence>
<accession>A0A8C5KUK7</accession>
<feature type="domain" description="C2H2-type" evidence="11">
    <location>
        <begin position="417"/>
        <end position="444"/>
    </location>
</feature>
<keyword evidence="7 9" id="KW-0539">Nucleus</keyword>
<evidence type="ECO:0000256" key="10">
    <source>
        <dbReference type="SAM" id="MobiDB-lite"/>
    </source>
</evidence>
<dbReference type="Proteomes" id="UP000694385">
    <property type="component" value="Unassembled WGS sequence"/>
</dbReference>
<feature type="region of interest" description="Disordered" evidence="10">
    <location>
        <begin position="1"/>
        <end position="39"/>
    </location>
</feature>
<feature type="domain" description="C2H2-type" evidence="11">
    <location>
        <begin position="332"/>
        <end position="360"/>
    </location>
</feature>
<feature type="domain" description="SCAN box" evidence="12">
    <location>
        <begin position="44"/>
        <end position="125"/>
    </location>
</feature>
<dbReference type="Ensembl" id="ENSJJAT00000019685.1">
    <property type="protein sequence ID" value="ENSJJAP00000013196.1"/>
    <property type="gene ID" value="ENSJJAG00000016024.1"/>
</dbReference>
<evidence type="ECO:0000256" key="6">
    <source>
        <dbReference type="ARBA" id="ARBA00023163"/>
    </source>
</evidence>
<dbReference type="PROSITE" id="PS50157">
    <property type="entry name" value="ZINC_FINGER_C2H2_2"/>
    <property type="match status" value="5"/>
</dbReference>
<name>A0A8C5KUK7_JACJA</name>
<reference evidence="13" key="2">
    <citation type="submission" date="2025-09" db="UniProtKB">
        <authorList>
            <consortium name="Ensembl"/>
        </authorList>
    </citation>
    <scope>IDENTIFICATION</scope>
</reference>
<dbReference type="AlphaFoldDB" id="A0A8C5KUK7"/>
<dbReference type="SMART" id="SM00355">
    <property type="entry name" value="ZnF_C2H2"/>
    <property type="match status" value="5"/>
</dbReference>
<dbReference type="GO" id="GO:0008270">
    <property type="term" value="F:zinc ion binding"/>
    <property type="evidence" value="ECO:0007669"/>
    <property type="project" value="UniProtKB-KW"/>
</dbReference>
<feature type="region of interest" description="Disordered" evidence="10">
    <location>
        <begin position="477"/>
        <end position="502"/>
    </location>
</feature>
<evidence type="ECO:0000256" key="8">
    <source>
        <dbReference type="PROSITE-ProRule" id="PRU00042"/>
    </source>
</evidence>
<dbReference type="InterPro" id="IPR038269">
    <property type="entry name" value="SCAN_sf"/>
</dbReference>
<feature type="domain" description="C2H2-type" evidence="11">
    <location>
        <begin position="361"/>
        <end position="388"/>
    </location>
</feature>
<evidence type="ECO:0000256" key="1">
    <source>
        <dbReference type="ARBA" id="ARBA00004123"/>
    </source>
</evidence>
<evidence type="ECO:0000256" key="9">
    <source>
        <dbReference type="PROSITE-ProRule" id="PRU00187"/>
    </source>
</evidence>
<feature type="region of interest" description="Disordered" evidence="10">
    <location>
        <begin position="148"/>
        <end position="197"/>
    </location>
</feature>
<keyword evidence="14" id="KW-1185">Reference proteome</keyword>
<dbReference type="PROSITE" id="PS50804">
    <property type="entry name" value="SCAN_BOX"/>
    <property type="match status" value="1"/>
</dbReference>
<evidence type="ECO:0000256" key="5">
    <source>
        <dbReference type="ARBA" id="ARBA00022833"/>
    </source>
</evidence>
<keyword evidence="3" id="KW-0677">Repeat</keyword>
<keyword evidence="4 8" id="KW-0863">Zinc-finger</keyword>
<evidence type="ECO:0000256" key="7">
    <source>
        <dbReference type="ARBA" id="ARBA00023242"/>
    </source>
</evidence>
<evidence type="ECO:0000313" key="13">
    <source>
        <dbReference type="Ensembl" id="ENSJJAP00000013196.1"/>
    </source>
</evidence>
<protein>
    <recommendedName>
        <fullName evidence="15">Zinc finger and SCAN domain-containing protein 10</fullName>
    </recommendedName>
</protein>
<dbReference type="GeneTree" id="ENSGT00940000165662"/>
<dbReference type="PANTHER" id="PTHR24388">
    <property type="entry name" value="ZINC FINGER PROTEIN"/>
    <property type="match status" value="1"/>
</dbReference>
<dbReference type="SUPFAM" id="SSF57667">
    <property type="entry name" value="beta-beta-alpha zinc fingers"/>
    <property type="match status" value="3"/>
</dbReference>
<keyword evidence="2" id="KW-0479">Metal-binding</keyword>
<feature type="region of interest" description="Disordered" evidence="10">
    <location>
        <begin position="440"/>
        <end position="460"/>
    </location>
</feature>
<dbReference type="CDD" id="cd07936">
    <property type="entry name" value="SCAN"/>
    <property type="match status" value="1"/>
</dbReference>
<comment type="subcellular location">
    <subcellularLocation>
        <location evidence="1 9">Nucleus</location>
    </subcellularLocation>
</comment>
<keyword evidence="6" id="KW-0804">Transcription</keyword>
<feature type="region of interest" description="Disordered" evidence="10">
    <location>
        <begin position="285"/>
        <end position="325"/>
    </location>
</feature>
<evidence type="ECO:0008006" key="15">
    <source>
        <dbReference type="Google" id="ProtNLM"/>
    </source>
</evidence>
<feature type="region of interest" description="Disordered" evidence="10">
    <location>
        <begin position="210"/>
        <end position="231"/>
    </location>
</feature>